<feature type="transmembrane region" description="Helical" evidence="6">
    <location>
        <begin position="91"/>
        <end position="113"/>
    </location>
</feature>
<comment type="similarity">
    <text evidence="2">Belongs to the EamA transporter family.</text>
</comment>
<dbReference type="InterPro" id="IPR050638">
    <property type="entry name" value="AA-Vitamin_Transporters"/>
</dbReference>
<feature type="transmembrane region" description="Helical" evidence="6">
    <location>
        <begin position="120"/>
        <end position="137"/>
    </location>
</feature>
<dbReference type="EMBL" id="LNQL01000002">
    <property type="protein sequence ID" value="KSU49564.1"/>
    <property type="molecule type" value="Genomic_DNA"/>
</dbReference>
<keyword evidence="5 6" id="KW-0472">Membrane</keyword>
<evidence type="ECO:0000313" key="8">
    <source>
        <dbReference type="EMBL" id="KSU49564.1"/>
    </source>
</evidence>
<dbReference type="GO" id="GO:0016020">
    <property type="term" value="C:membrane"/>
    <property type="evidence" value="ECO:0007669"/>
    <property type="project" value="UniProtKB-SubCell"/>
</dbReference>
<dbReference type="SUPFAM" id="SSF103481">
    <property type="entry name" value="Multidrug resistance efflux transporter EmrE"/>
    <property type="match status" value="2"/>
</dbReference>
<evidence type="ECO:0000256" key="3">
    <source>
        <dbReference type="ARBA" id="ARBA00022692"/>
    </source>
</evidence>
<dbReference type="AlphaFoldDB" id="A0A0V8GH33"/>
<feature type="transmembrane region" description="Helical" evidence="6">
    <location>
        <begin position="143"/>
        <end position="165"/>
    </location>
</feature>
<dbReference type="Proteomes" id="UP000053797">
    <property type="component" value="Unassembled WGS sequence"/>
</dbReference>
<dbReference type="PANTHER" id="PTHR32322">
    <property type="entry name" value="INNER MEMBRANE TRANSPORTER"/>
    <property type="match status" value="1"/>
</dbReference>
<dbReference type="Pfam" id="PF00892">
    <property type="entry name" value="EamA"/>
    <property type="match status" value="2"/>
</dbReference>
<keyword evidence="4 6" id="KW-1133">Transmembrane helix</keyword>
<dbReference type="RefSeq" id="WP_058265300.1">
    <property type="nucleotide sequence ID" value="NZ_FMYN01000002.1"/>
</dbReference>
<feature type="transmembrane region" description="Helical" evidence="6">
    <location>
        <begin position="265"/>
        <end position="288"/>
    </location>
</feature>
<evidence type="ECO:0000313" key="9">
    <source>
        <dbReference type="Proteomes" id="UP000053797"/>
    </source>
</evidence>
<proteinExistence type="inferred from homology"/>
<dbReference type="PANTHER" id="PTHR32322:SF2">
    <property type="entry name" value="EAMA DOMAIN-CONTAINING PROTEIN"/>
    <property type="match status" value="1"/>
</dbReference>
<comment type="caution">
    <text evidence="8">The sequence shown here is derived from an EMBL/GenBank/DDBJ whole genome shotgun (WGS) entry which is preliminary data.</text>
</comment>
<accession>A0A0V8GH33</accession>
<sequence length="303" mass="31637">MSKSSSMLLILLAAIFWGTTGTSQAFAPEDAHPIAIGAVRLAVGGLFLLCLVLFKGTLTLRGWPVRTILLAAVSMAAYQPLFFSAVLMTGVAVGTVVAIGSAPIFSGCIEWLFLKKRPALLWWASTALSITGCLLLLNNQGTVAIDPIGITLALGAGLSFAGYTFVSRDLVKTHAPLSVVAVIFTTSAVLLSPLLFLFDLSWLFTSRGAGISLHLGVVATGIAYWLFAKGLSNVPSSTAVTLSLGEPLTAALLGVFILGEELSGTAWFGISLLLLGIALLIGSSRLAARQTVLTEERQTRTGG</sequence>
<keyword evidence="3 6" id="KW-0812">Transmembrane</keyword>
<organism evidence="8 9">
    <name type="scientific">Exiguobacterium indicum</name>
    <dbReference type="NCBI Taxonomy" id="296995"/>
    <lineage>
        <taxon>Bacteria</taxon>
        <taxon>Bacillati</taxon>
        <taxon>Bacillota</taxon>
        <taxon>Bacilli</taxon>
        <taxon>Bacillales</taxon>
        <taxon>Bacillales Family XII. Incertae Sedis</taxon>
        <taxon>Exiguobacterium</taxon>
    </lineage>
</organism>
<gene>
    <name evidence="8" type="ORF">AS033_09370</name>
</gene>
<dbReference type="Gene3D" id="1.10.3730.20">
    <property type="match status" value="1"/>
</dbReference>
<name>A0A0V8GH33_9BACL</name>
<feature type="transmembrane region" description="Helical" evidence="6">
    <location>
        <begin position="34"/>
        <end position="54"/>
    </location>
</feature>
<evidence type="ECO:0000256" key="4">
    <source>
        <dbReference type="ARBA" id="ARBA00022989"/>
    </source>
</evidence>
<dbReference type="InterPro" id="IPR000620">
    <property type="entry name" value="EamA_dom"/>
</dbReference>
<feature type="transmembrane region" description="Helical" evidence="6">
    <location>
        <begin position="204"/>
        <end position="227"/>
    </location>
</feature>
<reference evidence="8 9" key="1">
    <citation type="journal article" date="2015" name="Int. J. Syst. Evol. Microbiol.">
        <title>Exiguobacterium enclense sp. nov., isolated from sediment.</title>
        <authorList>
            <person name="Dastager S.G."/>
            <person name="Mawlankar R."/>
            <person name="Sonalkar V.V."/>
            <person name="Thorat M.N."/>
            <person name="Mual P."/>
            <person name="Verma A."/>
            <person name="Krishnamurthi S."/>
            <person name="Tang S.K."/>
            <person name="Li W.J."/>
        </authorList>
    </citation>
    <scope>NUCLEOTIDE SEQUENCE [LARGE SCALE GENOMIC DNA]</scope>
    <source>
        <strain evidence="8 9">NIO-1109</strain>
    </source>
</reference>
<dbReference type="OrthoDB" id="9787117at2"/>
<feature type="domain" description="EamA" evidence="7">
    <location>
        <begin position="148"/>
        <end position="281"/>
    </location>
</feature>
<evidence type="ECO:0000256" key="2">
    <source>
        <dbReference type="ARBA" id="ARBA00007362"/>
    </source>
</evidence>
<comment type="subcellular location">
    <subcellularLocation>
        <location evidence="1">Endomembrane system</location>
        <topology evidence="1">Multi-pass membrane protein</topology>
    </subcellularLocation>
</comment>
<evidence type="ECO:0000259" key="7">
    <source>
        <dbReference type="Pfam" id="PF00892"/>
    </source>
</evidence>
<dbReference type="InterPro" id="IPR037185">
    <property type="entry name" value="EmrE-like"/>
</dbReference>
<feature type="transmembrane region" description="Helical" evidence="6">
    <location>
        <begin position="177"/>
        <end position="198"/>
    </location>
</feature>
<protein>
    <submittedName>
        <fullName evidence="8">Transporter</fullName>
    </submittedName>
</protein>
<feature type="transmembrane region" description="Helical" evidence="6">
    <location>
        <begin position="66"/>
        <end position="85"/>
    </location>
</feature>
<evidence type="ECO:0000256" key="6">
    <source>
        <dbReference type="SAM" id="Phobius"/>
    </source>
</evidence>
<evidence type="ECO:0000256" key="5">
    <source>
        <dbReference type="ARBA" id="ARBA00023136"/>
    </source>
</evidence>
<feature type="domain" description="EamA" evidence="7">
    <location>
        <begin position="6"/>
        <end position="137"/>
    </location>
</feature>
<evidence type="ECO:0000256" key="1">
    <source>
        <dbReference type="ARBA" id="ARBA00004127"/>
    </source>
</evidence>
<feature type="transmembrane region" description="Helical" evidence="6">
    <location>
        <begin position="239"/>
        <end position="259"/>
    </location>
</feature>